<evidence type="ECO:0000256" key="2">
    <source>
        <dbReference type="ARBA" id="ARBA00023159"/>
    </source>
</evidence>
<sequence length="225" mass="25925">MCMSKVTENYQSSIQTLSKILEVPSGLLVPHLSEIYVRNYEKGQVIYYQGSEADSIYLLIEGYISREQLNENGDNYLMLNRDSTLFPINHLFEQDHYEETCTALTDALIVRIPKNLIEYLSKNNEDTFVKIFKLLRREEQVCMNRNMALMGRNAEQKVVNTLRTLCDTIGDDQGAYYEIDKVMTVTLLSSLASVSREKASHVVRDLSNKNLVLKNYQTWTISKSL</sequence>
<dbReference type="Pfam" id="PF00027">
    <property type="entry name" value="cNMP_binding"/>
    <property type="match status" value="1"/>
</dbReference>
<gene>
    <name evidence="4" type="ORF">VV61_04380</name>
</gene>
<evidence type="ECO:0000259" key="3">
    <source>
        <dbReference type="PROSITE" id="PS50042"/>
    </source>
</evidence>
<organism evidence="4 5">
    <name type="scientific">Staphylococcus carnosus</name>
    <dbReference type="NCBI Taxonomy" id="1281"/>
    <lineage>
        <taxon>Bacteria</taxon>
        <taxon>Bacillati</taxon>
        <taxon>Bacillota</taxon>
        <taxon>Bacilli</taxon>
        <taxon>Bacillales</taxon>
        <taxon>Staphylococcaceae</taxon>
        <taxon>Staphylococcus</taxon>
    </lineage>
</organism>
<feature type="domain" description="Cyclic nucleotide-binding" evidence="3">
    <location>
        <begin position="32"/>
        <end position="138"/>
    </location>
</feature>
<comment type="caution">
    <text evidence="4">The sequence shown here is derived from an EMBL/GenBank/DDBJ whole genome shotgun (WGS) entry which is preliminary data.</text>
</comment>
<name>A0AAJ0NHB0_STACA</name>
<dbReference type="Proteomes" id="UP000033530">
    <property type="component" value="Unassembled WGS sequence"/>
</dbReference>
<dbReference type="EMBL" id="LAIU01000002">
    <property type="protein sequence ID" value="KKB25813.1"/>
    <property type="molecule type" value="Genomic_DNA"/>
</dbReference>
<accession>A0AAJ0NHB0</accession>
<keyword evidence="2" id="KW-0010">Activator</keyword>
<dbReference type="Gene3D" id="2.60.120.10">
    <property type="entry name" value="Jelly Rolls"/>
    <property type="match status" value="1"/>
</dbReference>
<dbReference type="PROSITE" id="PS50042">
    <property type="entry name" value="CNMP_BINDING_3"/>
    <property type="match status" value="1"/>
</dbReference>
<dbReference type="SUPFAM" id="SSF51206">
    <property type="entry name" value="cAMP-binding domain-like"/>
    <property type="match status" value="1"/>
</dbReference>
<proteinExistence type="predicted"/>
<protein>
    <recommendedName>
        <fullName evidence="1">HTH-type transcriptional regulator ArcR</fullName>
    </recommendedName>
</protein>
<dbReference type="InterPro" id="IPR018490">
    <property type="entry name" value="cNMP-bd_dom_sf"/>
</dbReference>
<dbReference type="AlphaFoldDB" id="A0AAJ0NHB0"/>
<dbReference type="InterPro" id="IPR036390">
    <property type="entry name" value="WH_DNA-bd_sf"/>
</dbReference>
<reference evidence="4 5" key="1">
    <citation type="submission" date="2015-03" db="EMBL/GenBank/DDBJ databases">
        <title>Draft Genome Sequence of S. carnosus subsp. utilis LTH 7013, Isolated from South Tirolean Ham.</title>
        <authorList>
            <person name="Mueller A."/>
            <person name="Huptas C."/>
            <person name="Wenning M."/>
            <person name="Weiss A."/>
            <person name="Schmidt H."/>
        </authorList>
    </citation>
    <scope>NUCLEOTIDE SEQUENCE [LARGE SCALE GENOMIC DNA]</scope>
    <source>
        <strain evidence="4 5">LTH7013</strain>
    </source>
</reference>
<dbReference type="CDD" id="cd00038">
    <property type="entry name" value="CAP_ED"/>
    <property type="match status" value="1"/>
</dbReference>
<evidence type="ECO:0000256" key="1">
    <source>
        <dbReference type="ARBA" id="ARBA00020091"/>
    </source>
</evidence>
<evidence type="ECO:0000313" key="4">
    <source>
        <dbReference type="EMBL" id="KKB25813.1"/>
    </source>
</evidence>
<dbReference type="InterPro" id="IPR000595">
    <property type="entry name" value="cNMP-bd_dom"/>
</dbReference>
<dbReference type="SUPFAM" id="SSF46785">
    <property type="entry name" value="Winged helix' DNA-binding domain"/>
    <property type="match status" value="1"/>
</dbReference>
<dbReference type="InterPro" id="IPR014710">
    <property type="entry name" value="RmlC-like_jellyroll"/>
</dbReference>
<evidence type="ECO:0000313" key="5">
    <source>
        <dbReference type="Proteomes" id="UP000033530"/>
    </source>
</evidence>